<proteinExistence type="predicted"/>
<feature type="transmembrane region" description="Helical" evidence="5">
    <location>
        <begin position="21"/>
        <end position="41"/>
    </location>
</feature>
<evidence type="ECO:0000256" key="1">
    <source>
        <dbReference type="ARBA" id="ARBA00004141"/>
    </source>
</evidence>
<dbReference type="PANTHER" id="PTHR24064">
    <property type="entry name" value="SOLUTE CARRIER FAMILY 22 MEMBER"/>
    <property type="match status" value="1"/>
</dbReference>
<evidence type="ECO:0000313" key="7">
    <source>
        <dbReference type="Ensembl" id="ENSXCOP00000010366.1"/>
    </source>
</evidence>
<dbReference type="Pfam" id="PF00083">
    <property type="entry name" value="Sugar_tr"/>
    <property type="match status" value="1"/>
</dbReference>
<feature type="transmembrane region" description="Helical" evidence="5">
    <location>
        <begin position="219"/>
        <end position="241"/>
    </location>
</feature>
<keyword evidence="2 5" id="KW-0812">Transmembrane</keyword>
<reference evidence="7" key="1">
    <citation type="submission" date="2025-08" db="UniProtKB">
        <authorList>
            <consortium name="Ensembl"/>
        </authorList>
    </citation>
    <scope>IDENTIFICATION</scope>
</reference>
<dbReference type="Proteomes" id="UP000261380">
    <property type="component" value="Unplaced"/>
</dbReference>
<evidence type="ECO:0000256" key="5">
    <source>
        <dbReference type="SAM" id="Phobius"/>
    </source>
</evidence>
<dbReference type="GO" id="GO:0022857">
    <property type="term" value="F:transmembrane transporter activity"/>
    <property type="evidence" value="ECO:0007669"/>
    <property type="project" value="InterPro"/>
</dbReference>
<name>A0A3B5LLD6_9TELE</name>
<dbReference type="InterPro" id="IPR036259">
    <property type="entry name" value="MFS_trans_sf"/>
</dbReference>
<feature type="transmembrane region" description="Helical" evidence="5">
    <location>
        <begin position="247"/>
        <end position="266"/>
    </location>
</feature>
<sequence length="541" mass="59887">MADFGEILRNIGEFGLFQKTILFALCFPNLILPFHFASVIFTQSDPERHCNTDWVLGAAPNLTTEEQLNLTVPREEDGSFSRCRMFVPVDWDIQDIREFGLNETTGCRDGWVYGSMLYESTIFDLVCDQAHLLGIAQTVLMAGILAGCLLLGPFAESFGRKRAAQIPVVLMLLFSVTTGLCPTYPLYLASQFVAGIGYGVFICFVPLGTEWIGVSKRSWGACITQLCGAVGQAILGGMIYFIRDWRLAQLVTAAPFTVIAFYIWFIPESARWLLDRGRTDEAKELIIKVAAINKRKVSDSLLEKVCLSGGIICLIKSPVLRKYFLTIILAWFSLTVTYFCLSLNVGNFGLDIFLTQALFGLSEVPAHIICIWLLEAVGRKASLITTLVIGGFLCNAIAVTSLAIGGRFLTNWAGSICNLYVQELFPTSFRQTASGLGSIASRVGGLLSPPLSMLAVYRWSIPVAVYSSLTILSGALCFLLPETRRTELPDSTRQIKLHINMLFLHTRTDMYVYIISVLFSSSELLFESTHTHLHTLADSLF</sequence>
<feature type="transmembrane region" description="Helical" evidence="5">
    <location>
        <begin position="163"/>
        <end position="180"/>
    </location>
</feature>
<dbReference type="InterPro" id="IPR020846">
    <property type="entry name" value="MFS_dom"/>
</dbReference>
<dbReference type="SUPFAM" id="SSF103473">
    <property type="entry name" value="MFS general substrate transporter"/>
    <property type="match status" value="1"/>
</dbReference>
<evidence type="ECO:0000256" key="3">
    <source>
        <dbReference type="ARBA" id="ARBA00022989"/>
    </source>
</evidence>
<keyword evidence="8" id="KW-1185">Reference proteome</keyword>
<dbReference type="GO" id="GO:0016020">
    <property type="term" value="C:membrane"/>
    <property type="evidence" value="ECO:0007669"/>
    <property type="project" value="UniProtKB-SubCell"/>
</dbReference>
<keyword evidence="3 5" id="KW-1133">Transmembrane helix</keyword>
<organism evidence="7 8">
    <name type="scientific">Xiphophorus couchianus</name>
    <name type="common">Monterrey platyfish</name>
    <dbReference type="NCBI Taxonomy" id="32473"/>
    <lineage>
        <taxon>Eukaryota</taxon>
        <taxon>Metazoa</taxon>
        <taxon>Chordata</taxon>
        <taxon>Craniata</taxon>
        <taxon>Vertebrata</taxon>
        <taxon>Euteleostomi</taxon>
        <taxon>Actinopterygii</taxon>
        <taxon>Neopterygii</taxon>
        <taxon>Teleostei</taxon>
        <taxon>Neoteleostei</taxon>
        <taxon>Acanthomorphata</taxon>
        <taxon>Ovalentaria</taxon>
        <taxon>Atherinomorphae</taxon>
        <taxon>Cyprinodontiformes</taxon>
        <taxon>Poeciliidae</taxon>
        <taxon>Poeciliinae</taxon>
        <taxon>Xiphophorus</taxon>
    </lineage>
</organism>
<dbReference type="Ensembl" id="ENSXCOT00000010489.1">
    <property type="protein sequence ID" value="ENSXCOP00000010366.1"/>
    <property type="gene ID" value="ENSXCOG00000007859.1"/>
</dbReference>
<accession>A0A3B5LLD6</accession>
<evidence type="ECO:0000256" key="2">
    <source>
        <dbReference type="ARBA" id="ARBA00022692"/>
    </source>
</evidence>
<evidence type="ECO:0000313" key="8">
    <source>
        <dbReference type="Proteomes" id="UP000261380"/>
    </source>
</evidence>
<dbReference type="AlphaFoldDB" id="A0A3B5LLD6"/>
<dbReference type="InterPro" id="IPR005828">
    <property type="entry name" value="MFS_sugar_transport-like"/>
</dbReference>
<feature type="transmembrane region" description="Helical" evidence="5">
    <location>
        <begin position="186"/>
        <end position="207"/>
    </location>
</feature>
<dbReference type="GeneTree" id="ENSGT00940000154607"/>
<keyword evidence="4 5" id="KW-0472">Membrane</keyword>
<dbReference type="PROSITE" id="PS50850">
    <property type="entry name" value="MFS"/>
    <property type="match status" value="1"/>
</dbReference>
<feature type="transmembrane region" description="Helical" evidence="5">
    <location>
        <begin position="381"/>
        <end position="404"/>
    </location>
</feature>
<feature type="transmembrane region" description="Helical" evidence="5">
    <location>
        <begin position="130"/>
        <end position="151"/>
    </location>
</feature>
<dbReference type="STRING" id="32473.ENSXCOP00000010366"/>
<feature type="domain" description="Major facilitator superfamily (MFS) profile" evidence="6">
    <location>
        <begin position="21"/>
        <end position="485"/>
    </location>
</feature>
<feature type="transmembrane region" description="Helical" evidence="5">
    <location>
        <begin position="459"/>
        <end position="480"/>
    </location>
</feature>
<feature type="transmembrane region" description="Helical" evidence="5">
    <location>
        <begin position="352"/>
        <end position="374"/>
    </location>
</feature>
<dbReference type="Gene3D" id="1.20.1250.20">
    <property type="entry name" value="MFS general substrate transporter like domains"/>
    <property type="match status" value="1"/>
</dbReference>
<evidence type="ECO:0000256" key="4">
    <source>
        <dbReference type="ARBA" id="ARBA00023136"/>
    </source>
</evidence>
<feature type="transmembrane region" description="Helical" evidence="5">
    <location>
        <begin position="323"/>
        <end position="346"/>
    </location>
</feature>
<evidence type="ECO:0000259" key="6">
    <source>
        <dbReference type="PROSITE" id="PS50850"/>
    </source>
</evidence>
<reference evidence="7" key="2">
    <citation type="submission" date="2025-09" db="UniProtKB">
        <authorList>
            <consortium name="Ensembl"/>
        </authorList>
    </citation>
    <scope>IDENTIFICATION</scope>
</reference>
<protein>
    <submittedName>
        <fullName evidence="7">Solute carrier family 22 member 13a</fullName>
    </submittedName>
</protein>
<comment type="subcellular location">
    <subcellularLocation>
        <location evidence="1">Membrane</location>
        <topology evidence="1">Multi-pass membrane protein</topology>
    </subcellularLocation>
</comment>